<evidence type="ECO:0000256" key="24">
    <source>
        <dbReference type="SAM" id="Phobius"/>
    </source>
</evidence>
<keyword evidence="17" id="KW-0007">Acetylation</keyword>
<comment type="caution">
    <text evidence="25">The sequence shown here is derived from an EMBL/GenBank/DDBJ whole genome shotgun (WGS) entry which is preliminary data.</text>
</comment>
<protein>
    <recommendedName>
        <fullName evidence="21">Phosphoglycerate kinase</fullName>
        <ecNumber evidence="21">2.7.2.3</ecNumber>
    </recommendedName>
</protein>
<keyword evidence="19" id="KW-0539">Nucleus</keyword>
<comment type="catalytic activity">
    <reaction evidence="1 21">
        <text>(2R)-3-phosphoglycerate + ATP = (2R)-3-phospho-glyceroyl phosphate + ADP</text>
        <dbReference type="Rhea" id="RHEA:14801"/>
        <dbReference type="ChEBI" id="CHEBI:30616"/>
        <dbReference type="ChEBI" id="CHEBI:57604"/>
        <dbReference type="ChEBI" id="CHEBI:58272"/>
        <dbReference type="ChEBI" id="CHEBI:456216"/>
        <dbReference type="EC" id="2.7.2.3"/>
    </reaction>
</comment>
<evidence type="ECO:0000256" key="17">
    <source>
        <dbReference type="ARBA" id="ARBA00022990"/>
    </source>
</evidence>
<dbReference type="PANTHER" id="PTHR11406:SF0">
    <property type="entry name" value="PHOSPHOGLYCERATE KINASE"/>
    <property type="match status" value="1"/>
</dbReference>
<sequence>MYTKRLRRVNIRNQCAKVTVPDCTLERSLSIWQWYNPKCQGEDQSWKPGHIVTKPVSGGTGKHSSNATSCRAGKLKTCFVLVFVIVLFVLVFQITVVSDVACLLRSAGTASFVRINKSLRDVAIFMLLTIMALNKLAIDNVDLEGKRVIIRVDFNVPMKDGKITNPQRIVESLPTIKYALEKGARSLILMSHLGRPDGQKNMKYSLRPVAEELSKLLNKNVQFLPDCVGEEVEAACKACSPGSVILLENLRFHIEEEGKGVNEAGEKIKASKEQIEKFQKSLTSLADVYVNDAFGTAHRAHSSMVGVQLSVRCSGFLLKKELQFFAKALENPERPFLAILGGAKVADKIQLIKNLLDKVNEMIIGGGMAFTFLKQLHGMNIGNSLFDEEGAKIVKELMEKAEKNGVKIHLPVDIVTGDKFDEKAAVGNATVQAGIPDGWMGLDVGPVTRKLFSEAIDRAKTIVWNGPPGVFEWDNFAAGTKAMMDSVVKATEKGATTIIGGGDTATCCAKFKTEHKVSHVSTGGGASLELLEGKILPGVAALSGLLVIIYSMSEKQLNIVGGKRKIEEAQQSTSASTEVSHKALSSKGKIKIKLKIHKTTESDNASEQQKEETPKAPTLLKPLLNVFDDDSDGKEAEEMPAECRRRMRNFGRDTPTSSGPNSFSKGKHGFVDARKVAERRLQMMTREIDD</sequence>
<dbReference type="Pfam" id="PF00162">
    <property type="entry name" value="PGK"/>
    <property type="match status" value="1"/>
</dbReference>
<dbReference type="EC" id="2.7.2.3" evidence="21"/>
<keyword evidence="16" id="KW-0832">Ubl conjugation</keyword>
<dbReference type="GO" id="GO:0005634">
    <property type="term" value="C:nucleus"/>
    <property type="evidence" value="ECO:0007669"/>
    <property type="project" value="UniProtKB-SubCell"/>
</dbReference>
<reference evidence="25 26" key="1">
    <citation type="submission" date="2015-01" db="EMBL/GenBank/DDBJ databases">
        <title>Evolution of Trichinella species and genotypes.</title>
        <authorList>
            <person name="Korhonen P.K."/>
            <person name="Edoardo P."/>
            <person name="Giuseppe L.R."/>
            <person name="Gasser R.B."/>
        </authorList>
    </citation>
    <scope>NUCLEOTIDE SEQUENCE [LARGE SCALE GENOMIC DNA]</scope>
    <source>
        <strain evidence="25">ISS3</strain>
    </source>
</reference>
<dbReference type="UniPathway" id="UPA00109">
    <property type="reaction ID" value="UER00185"/>
</dbReference>
<dbReference type="InterPro" id="IPR036043">
    <property type="entry name" value="Phosphoglycerate_kinase_sf"/>
</dbReference>
<dbReference type="CDD" id="cd00318">
    <property type="entry name" value="Phosphoglycerate_kinase"/>
    <property type="match status" value="1"/>
</dbReference>
<dbReference type="InterPro" id="IPR001576">
    <property type="entry name" value="Phosphoglycerate_kinase"/>
</dbReference>
<dbReference type="PRINTS" id="PR00477">
    <property type="entry name" value="PHGLYCKINASE"/>
</dbReference>
<feature type="region of interest" description="Disordered" evidence="23">
    <location>
        <begin position="648"/>
        <end position="671"/>
    </location>
</feature>
<keyword evidence="24" id="KW-0472">Membrane</keyword>
<feature type="compositionally biased region" description="Polar residues" evidence="23">
    <location>
        <begin position="654"/>
        <end position="664"/>
    </location>
</feature>
<dbReference type="OrthoDB" id="275353at2759"/>
<evidence type="ECO:0000256" key="9">
    <source>
        <dbReference type="ARBA" id="ARBA00022553"/>
    </source>
</evidence>
<comment type="subunit">
    <text evidence="22">Monomer.</text>
</comment>
<evidence type="ECO:0000256" key="23">
    <source>
        <dbReference type="SAM" id="MobiDB-lite"/>
    </source>
</evidence>
<evidence type="ECO:0000256" key="4">
    <source>
        <dbReference type="ARBA" id="ARBA00004123"/>
    </source>
</evidence>
<keyword evidence="11" id="KW-0479">Metal-binding</keyword>
<dbReference type="InterPro" id="IPR015824">
    <property type="entry name" value="Phosphoglycerate_kinase_N"/>
</dbReference>
<evidence type="ECO:0000256" key="12">
    <source>
        <dbReference type="ARBA" id="ARBA00022741"/>
    </source>
</evidence>
<proteinExistence type="inferred from homology"/>
<dbReference type="FunFam" id="3.40.50.1260:FF:000031">
    <property type="entry name" value="Phosphoglycerate kinase 1"/>
    <property type="match status" value="1"/>
</dbReference>
<evidence type="ECO:0000256" key="16">
    <source>
        <dbReference type="ARBA" id="ARBA00022843"/>
    </source>
</evidence>
<dbReference type="FunFam" id="3.40.50.1260:FF:000019">
    <property type="entry name" value="Phosphoglycerate kinase 1"/>
    <property type="match status" value="1"/>
</dbReference>
<dbReference type="GO" id="GO:0043531">
    <property type="term" value="F:ADP binding"/>
    <property type="evidence" value="ECO:0007669"/>
    <property type="project" value="TreeGrafter"/>
</dbReference>
<keyword evidence="24" id="KW-1133">Transmembrane helix</keyword>
<keyword evidence="10 21" id="KW-0808">Transferase</keyword>
<dbReference type="HAMAP" id="MF_00145">
    <property type="entry name" value="Phosphoglyc_kinase"/>
    <property type="match status" value="1"/>
</dbReference>
<evidence type="ECO:0000256" key="11">
    <source>
        <dbReference type="ARBA" id="ARBA00022723"/>
    </source>
</evidence>
<keyword evidence="13 21" id="KW-0418">Kinase</keyword>
<evidence type="ECO:0000256" key="1">
    <source>
        <dbReference type="ARBA" id="ARBA00000642"/>
    </source>
</evidence>
<evidence type="ECO:0000256" key="7">
    <source>
        <dbReference type="ARBA" id="ARBA00008982"/>
    </source>
</evidence>
<name>A0A0V1B8E2_TRISP</name>
<dbReference type="eggNOG" id="KOG1367">
    <property type="taxonomic scope" value="Eukaryota"/>
</dbReference>
<dbReference type="GO" id="GO:0016567">
    <property type="term" value="P:protein ubiquitination"/>
    <property type="evidence" value="ECO:0007669"/>
    <property type="project" value="InterPro"/>
</dbReference>
<dbReference type="Gene3D" id="3.40.50.1260">
    <property type="entry name" value="Phosphoglycerate kinase, N-terminal domain"/>
    <property type="match status" value="3"/>
</dbReference>
<dbReference type="InParanoid" id="A0A0V1B8E2"/>
<dbReference type="EMBL" id="JYDH01000089">
    <property type="protein sequence ID" value="KRY33004.1"/>
    <property type="molecule type" value="Genomic_DNA"/>
</dbReference>
<evidence type="ECO:0000313" key="25">
    <source>
        <dbReference type="EMBL" id="KRY33004.1"/>
    </source>
</evidence>
<comment type="function">
    <text evidence="3">May be involved in cell cycle regulation.</text>
</comment>
<keyword evidence="9" id="KW-0597">Phosphoprotein</keyword>
<evidence type="ECO:0000256" key="20">
    <source>
        <dbReference type="ARBA" id="ARBA00023306"/>
    </source>
</evidence>
<accession>A0A0V1B8E2</accession>
<dbReference type="GO" id="GO:0046872">
    <property type="term" value="F:metal ion binding"/>
    <property type="evidence" value="ECO:0007669"/>
    <property type="project" value="UniProtKB-KW"/>
</dbReference>
<organism evidence="25 26">
    <name type="scientific">Trichinella spiralis</name>
    <name type="common">Trichina worm</name>
    <dbReference type="NCBI Taxonomy" id="6334"/>
    <lineage>
        <taxon>Eukaryota</taxon>
        <taxon>Metazoa</taxon>
        <taxon>Ecdysozoa</taxon>
        <taxon>Nematoda</taxon>
        <taxon>Enoplea</taxon>
        <taxon>Dorylaimia</taxon>
        <taxon>Trichinellida</taxon>
        <taxon>Trichinellidae</taxon>
        <taxon>Trichinella</taxon>
    </lineage>
</organism>
<evidence type="ECO:0000256" key="18">
    <source>
        <dbReference type="ARBA" id="ARBA00023152"/>
    </source>
</evidence>
<comment type="pathway">
    <text evidence="6 21">Carbohydrate degradation; glycolysis; pyruvate from D-glyceraldehyde 3-phosphate: step 2/5.</text>
</comment>
<gene>
    <name evidence="25" type="primary">pgk-1</name>
    <name evidence="25" type="ORF">T01_6913</name>
</gene>
<evidence type="ECO:0000256" key="15">
    <source>
        <dbReference type="ARBA" id="ARBA00022842"/>
    </source>
</evidence>
<evidence type="ECO:0000256" key="22">
    <source>
        <dbReference type="RuleBase" id="RU000696"/>
    </source>
</evidence>
<dbReference type="EMBL" id="JYDH01000089">
    <property type="protein sequence ID" value="KRY33003.1"/>
    <property type="molecule type" value="Genomic_DNA"/>
</dbReference>
<dbReference type="Proteomes" id="UP000054776">
    <property type="component" value="Unassembled WGS sequence"/>
</dbReference>
<keyword evidence="12" id="KW-0547">Nucleotide-binding</keyword>
<dbReference type="GO" id="GO:0005524">
    <property type="term" value="F:ATP binding"/>
    <property type="evidence" value="ECO:0007669"/>
    <property type="project" value="UniProtKB-KW"/>
</dbReference>
<evidence type="ECO:0000256" key="8">
    <source>
        <dbReference type="ARBA" id="ARBA00011097"/>
    </source>
</evidence>
<dbReference type="GO" id="GO:0006094">
    <property type="term" value="P:gluconeogenesis"/>
    <property type="evidence" value="ECO:0007669"/>
    <property type="project" value="TreeGrafter"/>
</dbReference>
<dbReference type="GO" id="GO:0006096">
    <property type="term" value="P:glycolytic process"/>
    <property type="evidence" value="ECO:0007669"/>
    <property type="project" value="UniProtKB-UniPathway"/>
</dbReference>
<comment type="subcellular location">
    <subcellularLocation>
        <location evidence="5">Cytoplasm</location>
    </subcellularLocation>
    <subcellularLocation>
        <location evidence="4">Nucleus</location>
    </subcellularLocation>
</comment>
<dbReference type="PANTHER" id="PTHR11406">
    <property type="entry name" value="PHOSPHOGLYCERATE KINASE"/>
    <property type="match status" value="1"/>
</dbReference>
<evidence type="ECO:0000256" key="5">
    <source>
        <dbReference type="ARBA" id="ARBA00004496"/>
    </source>
</evidence>
<keyword evidence="14" id="KW-0067">ATP-binding</keyword>
<dbReference type="InterPro" id="IPR015911">
    <property type="entry name" value="Phosphoglycerate_kinase_CS"/>
</dbReference>
<dbReference type="FunCoup" id="A0A0V1B8E2">
    <property type="interactions" value="456"/>
</dbReference>
<evidence type="ECO:0000256" key="19">
    <source>
        <dbReference type="ARBA" id="ARBA00023242"/>
    </source>
</evidence>
<feature type="transmembrane region" description="Helical" evidence="24">
    <location>
        <begin position="78"/>
        <end position="98"/>
    </location>
</feature>
<evidence type="ECO:0000256" key="10">
    <source>
        <dbReference type="ARBA" id="ARBA00022679"/>
    </source>
</evidence>
<dbReference type="InterPro" id="IPR029169">
    <property type="entry name" value="PCNP"/>
</dbReference>
<dbReference type="GO" id="GO:0005829">
    <property type="term" value="C:cytosol"/>
    <property type="evidence" value="ECO:0007669"/>
    <property type="project" value="TreeGrafter"/>
</dbReference>
<evidence type="ECO:0000256" key="6">
    <source>
        <dbReference type="ARBA" id="ARBA00004838"/>
    </source>
</evidence>
<keyword evidence="15" id="KW-0460">Magnesium</keyword>
<dbReference type="PROSITE" id="PS00111">
    <property type="entry name" value="PGLYCERATE_KINASE"/>
    <property type="match status" value="1"/>
</dbReference>
<comment type="subunit">
    <text evidence="8">Interacts with UHRF2/NIRF.</text>
</comment>
<evidence type="ECO:0000313" key="26">
    <source>
        <dbReference type="Proteomes" id="UP000054776"/>
    </source>
</evidence>
<comment type="cofactor">
    <cofactor evidence="2">
        <name>Mg(2+)</name>
        <dbReference type="ChEBI" id="CHEBI:18420"/>
    </cofactor>
</comment>
<evidence type="ECO:0000256" key="3">
    <source>
        <dbReference type="ARBA" id="ARBA00002646"/>
    </source>
</evidence>
<dbReference type="Pfam" id="PF15473">
    <property type="entry name" value="PCNP"/>
    <property type="match status" value="1"/>
</dbReference>
<keyword evidence="26" id="KW-1185">Reference proteome</keyword>
<evidence type="ECO:0000256" key="2">
    <source>
        <dbReference type="ARBA" id="ARBA00001946"/>
    </source>
</evidence>
<evidence type="ECO:0000256" key="14">
    <source>
        <dbReference type="ARBA" id="ARBA00022840"/>
    </source>
</evidence>
<dbReference type="STRING" id="6334.A0A0V1B8E2"/>
<dbReference type="GO" id="GO:0004618">
    <property type="term" value="F:phosphoglycerate kinase activity"/>
    <property type="evidence" value="ECO:0007669"/>
    <property type="project" value="UniProtKB-EC"/>
</dbReference>
<dbReference type="SUPFAM" id="SSF53748">
    <property type="entry name" value="Phosphoglycerate kinase"/>
    <property type="match status" value="1"/>
</dbReference>
<dbReference type="AlphaFoldDB" id="A0A0V1B8E2"/>
<evidence type="ECO:0000256" key="13">
    <source>
        <dbReference type="ARBA" id="ARBA00022777"/>
    </source>
</evidence>
<keyword evidence="24" id="KW-0812">Transmembrane</keyword>
<evidence type="ECO:0000256" key="21">
    <source>
        <dbReference type="RuleBase" id="RU000532"/>
    </source>
</evidence>
<keyword evidence="20" id="KW-0131">Cell cycle</keyword>
<comment type="similarity">
    <text evidence="7 21">Belongs to the phosphoglycerate kinase family.</text>
</comment>
<keyword evidence="18" id="KW-0324">Glycolysis</keyword>